<proteinExistence type="predicted"/>
<keyword evidence="2" id="KW-1185">Reference proteome</keyword>
<comment type="caution">
    <text evidence="1">The sequence shown here is derived from an EMBL/GenBank/DDBJ whole genome shotgun (WGS) entry which is preliminary data.</text>
</comment>
<sequence>MTEQTSSWVGVVESPHNLTTLQEAGKGDREGHSNNLPVPCSESCGLLELLKNGSEQGEGNRELGLCWSKAVSAFDALDSLLQTAMREGAKGETKVNVPGTEAIELVFDAVEWLGPGHVTDPFGEEQVQSWEGGYPRPKLAANEGLVPVWNAHAALAAGFGQASPDVSGGKGQTTHGINKGLWDSVGLVGKRS</sequence>
<protein>
    <submittedName>
        <fullName evidence="1">Uncharacterized protein</fullName>
    </submittedName>
</protein>
<organism evidence="1 2">
    <name type="scientific">Ustilago hordei</name>
    <name type="common">Barley covered smut fungus</name>
    <dbReference type="NCBI Taxonomy" id="120017"/>
    <lineage>
        <taxon>Eukaryota</taxon>
        <taxon>Fungi</taxon>
        <taxon>Dikarya</taxon>
        <taxon>Basidiomycota</taxon>
        <taxon>Ustilaginomycotina</taxon>
        <taxon>Ustilaginomycetes</taxon>
        <taxon>Ustilaginales</taxon>
        <taxon>Ustilaginaceae</taxon>
        <taxon>Ustilago</taxon>
    </lineage>
</organism>
<dbReference type="EMBL" id="CAGI01000157">
    <property type="protein sequence ID" value="CCF50659.1"/>
    <property type="molecule type" value="Genomic_DNA"/>
</dbReference>
<name>I2FUR6_USTHO</name>
<evidence type="ECO:0000313" key="2">
    <source>
        <dbReference type="Proteomes" id="UP000006174"/>
    </source>
</evidence>
<dbReference type="Proteomes" id="UP000006174">
    <property type="component" value="Unassembled WGS sequence"/>
</dbReference>
<dbReference type="AlphaFoldDB" id="I2FUR6"/>
<dbReference type="OrthoDB" id="10526248at2759"/>
<reference evidence="1 2" key="1">
    <citation type="journal article" date="2012" name="Plant Cell">
        <title>Genome comparison of barley and maize smut fungi reveals targeted loss of RNA silencing components and species-specific presence of transposable elements.</title>
        <authorList>
            <person name="Laurie J.D."/>
            <person name="Ali S."/>
            <person name="Linning R."/>
            <person name="Mannhaupt G."/>
            <person name="Wong P."/>
            <person name="Gueldener U."/>
            <person name="Muensterkoetter M."/>
            <person name="Moore R."/>
            <person name="Kahmann R."/>
            <person name="Bakkeren G."/>
            <person name="Schirawski J."/>
        </authorList>
    </citation>
    <scope>NUCLEOTIDE SEQUENCE [LARGE SCALE GENOMIC DNA]</scope>
    <source>
        <strain evidence="2">Uh4875-4</strain>
    </source>
</reference>
<accession>I2FUR6</accession>
<dbReference type="HOGENOM" id="CLU_1416149_0_0_1"/>
<gene>
    <name evidence="1" type="ORF">UHOR_14553</name>
</gene>
<evidence type="ECO:0000313" key="1">
    <source>
        <dbReference type="EMBL" id="CCF50659.1"/>
    </source>
</evidence>